<accession>A0AAN4ZLQ9</accession>
<dbReference type="AlphaFoldDB" id="A0AAN4ZLQ9"/>
<protein>
    <submittedName>
        <fullName evidence="2">Uncharacterized protein</fullName>
    </submittedName>
</protein>
<evidence type="ECO:0000313" key="3">
    <source>
        <dbReference type="Proteomes" id="UP001328107"/>
    </source>
</evidence>
<dbReference type="Proteomes" id="UP001328107">
    <property type="component" value="Unassembled WGS sequence"/>
</dbReference>
<evidence type="ECO:0000256" key="1">
    <source>
        <dbReference type="SAM" id="MobiDB-lite"/>
    </source>
</evidence>
<feature type="region of interest" description="Disordered" evidence="1">
    <location>
        <begin position="46"/>
        <end position="88"/>
    </location>
</feature>
<comment type="caution">
    <text evidence="2">The sequence shown here is derived from an EMBL/GenBank/DDBJ whole genome shotgun (WGS) entry which is preliminary data.</text>
</comment>
<keyword evidence="3" id="KW-1185">Reference proteome</keyword>
<sequence length="151" mass="17694">MIQSILLLLRRILPRPGIRRKEDLRETEPKLSSTRIIWRNLTKNQLKKMPRSESPEMSDKVAPRKGKASHKDFSQTETMNVDEINSMENDTEKNDLECPMCEYRTKSACAWVSHLRFKHSTSPAKAGYFLRCECGYECYSRFHSYECEIAN</sequence>
<evidence type="ECO:0000313" key="2">
    <source>
        <dbReference type="EMBL" id="GMR43582.1"/>
    </source>
</evidence>
<feature type="compositionally biased region" description="Basic and acidic residues" evidence="1">
    <location>
        <begin position="50"/>
        <end position="62"/>
    </location>
</feature>
<name>A0AAN4ZLQ9_9BILA</name>
<organism evidence="2 3">
    <name type="scientific">Pristionchus mayeri</name>
    <dbReference type="NCBI Taxonomy" id="1317129"/>
    <lineage>
        <taxon>Eukaryota</taxon>
        <taxon>Metazoa</taxon>
        <taxon>Ecdysozoa</taxon>
        <taxon>Nematoda</taxon>
        <taxon>Chromadorea</taxon>
        <taxon>Rhabditida</taxon>
        <taxon>Rhabditina</taxon>
        <taxon>Diplogasteromorpha</taxon>
        <taxon>Diplogasteroidea</taxon>
        <taxon>Neodiplogasteridae</taxon>
        <taxon>Pristionchus</taxon>
    </lineage>
</organism>
<gene>
    <name evidence="2" type="ORF">PMAYCL1PPCAC_13777</name>
</gene>
<proteinExistence type="predicted"/>
<feature type="non-terminal residue" evidence="2">
    <location>
        <position position="151"/>
    </location>
</feature>
<dbReference type="EMBL" id="BTRK01000003">
    <property type="protein sequence ID" value="GMR43582.1"/>
    <property type="molecule type" value="Genomic_DNA"/>
</dbReference>
<reference evidence="3" key="1">
    <citation type="submission" date="2022-10" db="EMBL/GenBank/DDBJ databases">
        <title>Genome assembly of Pristionchus species.</title>
        <authorList>
            <person name="Yoshida K."/>
            <person name="Sommer R.J."/>
        </authorList>
    </citation>
    <scope>NUCLEOTIDE SEQUENCE [LARGE SCALE GENOMIC DNA]</scope>
    <source>
        <strain evidence="3">RS5460</strain>
    </source>
</reference>